<proteinExistence type="predicted"/>
<feature type="transmembrane region" description="Helical" evidence="2">
    <location>
        <begin position="67"/>
        <end position="86"/>
    </location>
</feature>
<sequence>MPLSEEELRLLEQMERALSEEDPKFASTLRGTSLRRVARRRAVVAGVVFVVGIVVLMTGAITQIWPIGIVGFVVMLGSATFGLNALRTQTQAGPAAQAGAPSDEQGERSFTVIDGGRRTRGRQRRGGAGGSSGAGFMDRMEERWRRRREENGGF</sequence>
<feature type="region of interest" description="Disordered" evidence="1">
    <location>
        <begin position="91"/>
        <end position="154"/>
    </location>
</feature>
<keyword evidence="2" id="KW-1133">Transmembrane helix</keyword>
<keyword evidence="2" id="KW-0812">Transmembrane</keyword>
<feature type="compositionally biased region" description="Low complexity" evidence="1">
    <location>
        <begin position="91"/>
        <end position="101"/>
    </location>
</feature>
<reference evidence="3 4" key="1">
    <citation type="submission" date="2021-01" db="EMBL/GenBank/DDBJ databases">
        <title>Sequencing the genomes of 1000 actinobacteria strains.</title>
        <authorList>
            <person name="Klenk H.-P."/>
        </authorList>
    </citation>
    <scope>NUCLEOTIDE SEQUENCE [LARGE SCALE GENOMIC DNA]</scope>
    <source>
        <strain evidence="3 4">DSM 18239</strain>
    </source>
</reference>
<comment type="caution">
    <text evidence="3">The sequence shown here is derived from an EMBL/GenBank/DDBJ whole genome shotgun (WGS) entry which is preliminary data.</text>
</comment>
<gene>
    <name evidence="3" type="ORF">JOE61_000545</name>
</gene>
<keyword evidence="2" id="KW-0472">Membrane</keyword>
<dbReference type="Proteomes" id="UP000732378">
    <property type="component" value="Unassembled WGS sequence"/>
</dbReference>
<feature type="transmembrane region" description="Helical" evidence="2">
    <location>
        <begin position="42"/>
        <end position="61"/>
    </location>
</feature>
<protein>
    <recommendedName>
        <fullName evidence="5">DUF3040 domain-containing protein</fullName>
    </recommendedName>
</protein>
<dbReference type="RefSeq" id="WP_193670384.1">
    <property type="nucleotide sequence ID" value="NZ_JACDTV010000014.1"/>
</dbReference>
<evidence type="ECO:0000256" key="1">
    <source>
        <dbReference type="SAM" id="MobiDB-lite"/>
    </source>
</evidence>
<feature type="compositionally biased region" description="Basic and acidic residues" evidence="1">
    <location>
        <begin position="138"/>
        <end position="154"/>
    </location>
</feature>
<dbReference type="Pfam" id="PF11239">
    <property type="entry name" value="DUF3040"/>
    <property type="match status" value="1"/>
</dbReference>
<name>A0ABS2M6F1_9ACTN</name>
<accession>A0ABS2M6F1</accession>
<evidence type="ECO:0000313" key="4">
    <source>
        <dbReference type="Proteomes" id="UP000732378"/>
    </source>
</evidence>
<organism evidence="3 4">
    <name type="scientific">Nocardioides salarius</name>
    <dbReference type="NCBI Taxonomy" id="374513"/>
    <lineage>
        <taxon>Bacteria</taxon>
        <taxon>Bacillati</taxon>
        <taxon>Actinomycetota</taxon>
        <taxon>Actinomycetes</taxon>
        <taxon>Propionibacteriales</taxon>
        <taxon>Nocardioidaceae</taxon>
        <taxon>Nocardioides</taxon>
    </lineage>
</organism>
<keyword evidence="4" id="KW-1185">Reference proteome</keyword>
<evidence type="ECO:0008006" key="5">
    <source>
        <dbReference type="Google" id="ProtNLM"/>
    </source>
</evidence>
<evidence type="ECO:0000313" key="3">
    <source>
        <dbReference type="EMBL" id="MBM7506731.1"/>
    </source>
</evidence>
<evidence type="ECO:0000256" key="2">
    <source>
        <dbReference type="SAM" id="Phobius"/>
    </source>
</evidence>
<dbReference type="InterPro" id="IPR021401">
    <property type="entry name" value="DUF3040"/>
</dbReference>
<dbReference type="EMBL" id="JAFBBZ010000001">
    <property type="protein sequence ID" value="MBM7506731.1"/>
    <property type="molecule type" value="Genomic_DNA"/>
</dbReference>